<evidence type="ECO:0000313" key="6">
    <source>
        <dbReference type="EMBL" id="USS92666.1"/>
    </source>
</evidence>
<evidence type="ECO:0000313" key="7">
    <source>
        <dbReference type="Proteomes" id="UP001056093"/>
    </source>
</evidence>
<dbReference type="InterPro" id="IPR000055">
    <property type="entry name" value="Restrct_endonuc_typeI_TRD"/>
</dbReference>
<keyword evidence="3" id="KW-0238">DNA-binding</keyword>
<evidence type="ECO:0000256" key="4">
    <source>
        <dbReference type="ARBA" id="ARBA00038652"/>
    </source>
</evidence>
<proteinExistence type="inferred from homology"/>
<evidence type="ECO:0000259" key="5">
    <source>
        <dbReference type="Pfam" id="PF01420"/>
    </source>
</evidence>
<dbReference type="CDD" id="cd17252">
    <property type="entry name" value="RMtype1_S_EcoKI-TRD1-CR1_like"/>
    <property type="match status" value="1"/>
</dbReference>
<organism evidence="6 7">
    <name type="scientific">Fructobacillus americanaquae</name>
    <dbReference type="NCBI Taxonomy" id="2940302"/>
    <lineage>
        <taxon>Bacteria</taxon>
        <taxon>Bacillati</taxon>
        <taxon>Bacillota</taxon>
        <taxon>Bacilli</taxon>
        <taxon>Lactobacillales</taxon>
        <taxon>Lactobacillaceae</taxon>
        <taxon>Fructobacillus</taxon>
    </lineage>
</organism>
<dbReference type="Gene3D" id="3.90.220.20">
    <property type="entry name" value="DNA methylase specificity domains"/>
    <property type="match status" value="1"/>
</dbReference>
<comment type="subunit">
    <text evidence="4">The methyltransferase is composed of M and S polypeptides.</text>
</comment>
<accession>A0ABY5C2K5</accession>
<gene>
    <name evidence="6" type="ORF">M3M36_02775</name>
</gene>
<keyword evidence="6" id="KW-0255">Endonuclease</keyword>
<reference evidence="6" key="1">
    <citation type="submission" date="2022-05" db="EMBL/GenBank/DDBJ databases">
        <authorList>
            <person name="Oliphant S.A."/>
            <person name="Watson-Haigh N.S."/>
            <person name="Sumby K.M."/>
            <person name="Gardner J.M."/>
            <person name="Jiranek V."/>
        </authorList>
    </citation>
    <scope>NUCLEOTIDE SEQUENCE</scope>
    <source>
        <strain evidence="6">KI3_B9</strain>
    </source>
</reference>
<dbReference type="RefSeq" id="WP_252774415.1">
    <property type="nucleotide sequence ID" value="NZ_CP097122.1"/>
</dbReference>
<comment type="similarity">
    <text evidence="1">Belongs to the type-I restriction system S methylase family.</text>
</comment>
<evidence type="ECO:0000256" key="2">
    <source>
        <dbReference type="ARBA" id="ARBA00022747"/>
    </source>
</evidence>
<dbReference type="InterPro" id="IPR051212">
    <property type="entry name" value="Type-I_RE_S_subunit"/>
</dbReference>
<keyword evidence="6" id="KW-0540">Nuclease</keyword>
<dbReference type="PANTHER" id="PTHR43140">
    <property type="entry name" value="TYPE-1 RESTRICTION ENZYME ECOKI SPECIFICITY PROTEIN"/>
    <property type="match status" value="1"/>
</dbReference>
<dbReference type="EC" id="3.1.21.-" evidence="6"/>
<keyword evidence="2" id="KW-0680">Restriction system</keyword>
<evidence type="ECO:0000256" key="3">
    <source>
        <dbReference type="ARBA" id="ARBA00023125"/>
    </source>
</evidence>
<dbReference type="SUPFAM" id="SSF116734">
    <property type="entry name" value="DNA methylase specificity domain"/>
    <property type="match status" value="1"/>
</dbReference>
<dbReference type="EMBL" id="CP097122">
    <property type="protein sequence ID" value="USS92666.1"/>
    <property type="molecule type" value="Genomic_DNA"/>
</dbReference>
<keyword evidence="6" id="KW-0378">Hydrolase</keyword>
<sequence length="193" mass="22098">MYNTWEQRKFDELSQLYRGLTYKPSDVRKDGIRVLRSSNIDGNTFTIKNDDVFVKPDVVKISTAQKNDILITAANGSSSLVGKHALIDDSSELMVHGGFMLLAKPREPEFTNALMNSQWYRNFIFKFVAGGNGAIGNLKKSDLENQNILIPSSREQKQMGRLFSQLDNLITLHQRKDDFYHGEKLSLHKFFHK</sequence>
<dbReference type="Pfam" id="PF01420">
    <property type="entry name" value="Methylase_S"/>
    <property type="match status" value="1"/>
</dbReference>
<name>A0ABY5C2K5_9LACO</name>
<protein>
    <submittedName>
        <fullName evidence="6">Restriction endonuclease subunit S</fullName>
        <ecNumber evidence="6">3.1.21.-</ecNumber>
    </submittedName>
</protein>
<dbReference type="PANTHER" id="PTHR43140:SF1">
    <property type="entry name" value="TYPE I RESTRICTION ENZYME ECOKI SPECIFICITY SUBUNIT"/>
    <property type="match status" value="1"/>
</dbReference>
<feature type="domain" description="Type I restriction modification DNA specificity" evidence="5">
    <location>
        <begin position="4"/>
        <end position="176"/>
    </location>
</feature>
<dbReference type="GO" id="GO:0016787">
    <property type="term" value="F:hydrolase activity"/>
    <property type="evidence" value="ECO:0007669"/>
    <property type="project" value="UniProtKB-KW"/>
</dbReference>
<keyword evidence="7" id="KW-1185">Reference proteome</keyword>
<evidence type="ECO:0000256" key="1">
    <source>
        <dbReference type="ARBA" id="ARBA00010923"/>
    </source>
</evidence>
<dbReference type="Proteomes" id="UP001056093">
    <property type="component" value="Chromosome"/>
</dbReference>
<dbReference type="InterPro" id="IPR044946">
    <property type="entry name" value="Restrct_endonuc_typeI_TRD_sf"/>
</dbReference>
<dbReference type="GO" id="GO:0004519">
    <property type="term" value="F:endonuclease activity"/>
    <property type="evidence" value="ECO:0007669"/>
    <property type="project" value="UniProtKB-KW"/>
</dbReference>